<comment type="similarity">
    <text evidence="1 2">Belongs to the complex I subunit 6 family.</text>
</comment>
<evidence type="ECO:0000313" key="3">
    <source>
        <dbReference type="EMBL" id="PNC17629.1"/>
    </source>
</evidence>
<feature type="transmembrane region" description="Helical" evidence="2">
    <location>
        <begin position="92"/>
        <end position="113"/>
    </location>
</feature>
<dbReference type="GO" id="GO:0048038">
    <property type="term" value="F:quinone binding"/>
    <property type="evidence" value="ECO:0007669"/>
    <property type="project" value="UniProtKB-UniRule"/>
</dbReference>
<dbReference type="Proteomes" id="UP000236000">
    <property type="component" value="Unassembled WGS sequence"/>
</dbReference>
<feature type="transmembrane region" description="Helical" evidence="2">
    <location>
        <begin position="242"/>
        <end position="260"/>
    </location>
</feature>
<accession>A0A2N8HCL3</accession>
<keyword evidence="2" id="KW-1133">Transmembrane helix</keyword>
<evidence type="ECO:0000256" key="1">
    <source>
        <dbReference type="ARBA" id="ARBA00005698"/>
    </source>
</evidence>
<evidence type="ECO:0000256" key="2">
    <source>
        <dbReference type="RuleBase" id="RU004429"/>
    </source>
</evidence>
<reference evidence="3 4" key="1">
    <citation type="journal article" date="2017" name="BMC Genomics">
        <title>Genome sequencing of 39 Akkermansia muciniphila isolates reveals its population structure, genomic and functional diverisity, and global distribution in mammalian gut microbiotas.</title>
        <authorList>
            <person name="Guo X."/>
            <person name="Li S."/>
            <person name="Zhang J."/>
            <person name="Wu F."/>
            <person name="Li X."/>
            <person name="Wu D."/>
            <person name="Zhang M."/>
            <person name="Ou Z."/>
            <person name="Jie Z."/>
            <person name="Yan Q."/>
            <person name="Li P."/>
            <person name="Yi J."/>
            <person name="Peng Y."/>
        </authorList>
    </citation>
    <scope>NUCLEOTIDE SEQUENCE [LARGE SCALE GENOMIC DNA]</scope>
    <source>
        <strain evidence="3 4">GP24</strain>
    </source>
</reference>
<evidence type="ECO:0000313" key="4">
    <source>
        <dbReference type="Proteomes" id="UP000236000"/>
    </source>
</evidence>
<dbReference type="PANTHER" id="PTHR33269:SF17">
    <property type="entry name" value="NADH-UBIQUINONE OXIDOREDUCTASE CHAIN 6"/>
    <property type="match status" value="1"/>
</dbReference>
<feature type="transmembrane region" description="Helical" evidence="2">
    <location>
        <begin position="6"/>
        <end position="27"/>
    </location>
</feature>
<dbReference type="Pfam" id="PF00499">
    <property type="entry name" value="Oxidored_q3"/>
    <property type="match status" value="1"/>
</dbReference>
<dbReference type="InterPro" id="IPR042106">
    <property type="entry name" value="Nuo/plastoQ_OxRdtase_6_NuoJ"/>
</dbReference>
<dbReference type="Gene3D" id="1.20.120.1200">
    <property type="entry name" value="NADH-ubiquinone/plastoquinone oxidoreductase chain 6, subunit NuoJ"/>
    <property type="match status" value="1"/>
</dbReference>
<dbReference type="GO" id="GO:0005886">
    <property type="term" value="C:plasma membrane"/>
    <property type="evidence" value="ECO:0007669"/>
    <property type="project" value="UniProtKB-SubCell"/>
</dbReference>
<protein>
    <recommendedName>
        <fullName evidence="2">NADH-quinone oxidoreductase subunit J</fullName>
        <ecNumber evidence="2">7.1.1.-</ecNumber>
    </recommendedName>
</protein>
<proteinExistence type="inferred from homology"/>
<sequence length="266" mass="28024">MNIFVSDILFYIFGALAVILSLMVVFMRNPVSSAMMMALSFGATAAVMIGLGAHFLGILQILVYAGAIMVLFAFIIMLLNVKRESSPFRRPVSVAIGVIIAGLFLGQLIGIIYSLPGAKETHRCPMATAEQAWNDLKIGQDSANSGKTGTNGLSGECAQKLCVASGGCRGGSDYAITKASLDQLLHSTCGIAPSITLPPLSPQCSAHLYPEGTTIRAEIDNGEFPDTALLGRTLFDKYNRSLVIAGLALLVASIGVVVLSRRPSGK</sequence>
<organism evidence="3 4">
    <name type="scientific">Akkermansia muciniphila</name>
    <dbReference type="NCBI Taxonomy" id="239935"/>
    <lineage>
        <taxon>Bacteria</taxon>
        <taxon>Pseudomonadati</taxon>
        <taxon>Verrucomicrobiota</taxon>
        <taxon>Verrucomicrobiia</taxon>
        <taxon>Verrucomicrobiales</taxon>
        <taxon>Akkermansiaceae</taxon>
        <taxon>Akkermansia</taxon>
    </lineage>
</organism>
<dbReference type="PANTHER" id="PTHR33269">
    <property type="entry name" value="NADH-UBIQUINONE OXIDOREDUCTASE CHAIN 6"/>
    <property type="match status" value="1"/>
</dbReference>
<keyword evidence="2" id="KW-1003">Cell membrane</keyword>
<comment type="subcellular location">
    <subcellularLocation>
        <location evidence="2">Cell membrane</location>
        <topology evidence="2">Multi-pass membrane protein</topology>
    </subcellularLocation>
</comment>
<feature type="transmembrane region" description="Helical" evidence="2">
    <location>
        <begin position="61"/>
        <end position="80"/>
    </location>
</feature>
<dbReference type="EMBL" id="PJKA01000012">
    <property type="protein sequence ID" value="PNC17629.1"/>
    <property type="molecule type" value="Genomic_DNA"/>
</dbReference>
<name>A0A2N8HCL3_9BACT</name>
<gene>
    <name evidence="3" type="ORF">CXU22_07705</name>
</gene>
<feature type="transmembrane region" description="Helical" evidence="2">
    <location>
        <begin position="34"/>
        <end position="55"/>
    </location>
</feature>
<keyword evidence="2" id="KW-0520">NAD</keyword>
<comment type="function">
    <text evidence="2">NDH-1 shuttles electrons from NADH, via FMN and iron-sulfur (Fe-S) centers, to quinones in the respiratory chain. Couples the redox reaction to proton translocation (for every two electrons transferred, four hydrogen ions are translocated across the cytoplasmic membrane), and thus conserves the redox energy in a proton gradient.</text>
</comment>
<keyword evidence="2" id="KW-0472">Membrane</keyword>
<keyword evidence="2" id="KW-0874">Quinone</keyword>
<dbReference type="InterPro" id="IPR001457">
    <property type="entry name" value="NADH_UbQ/plastoQ_OxRdtase_su6"/>
</dbReference>
<keyword evidence="2" id="KW-0812">Transmembrane</keyword>
<dbReference type="GO" id="GO:0008137">
    <property type="term" value="F:NADH dehydrogenase (ubiquinone) activity"/>
    <property type="evidence" value="ECO:0007669"/>
    <property type="project" value="UniProtKB-UniRule"/>
</dbReference>
<dbReference type="RefSeq" id="WP_102714214.1">
    <property type="nucleotide sequence ID" value="NZ_PJKA01000012.1"/>
</dbReference>
<dbReference type="EC" id="7.1.1.-" evidence="2"/>
<dbReference type="AlphaFoldDB" id="A0A2N8HCL3"/>
<comment type="caution">
    <text evidence="3">The sequence shown here is derived from an EMBL/GenBank/DDBJ whole genome shotgun (WGS) entry which is preliminary data.</text>
</comment>
<comment type="catalytic activity">
    <reaction evidence="2">
        <text>a quinone + NADH + 5 H(+)(in) = a quinol + NAD(+) + 4 H(+)(out)</text>
        <dbReference type="Rhea" id="RHEA:57888"/>
        <dbReference type="ChEBI" id="CHEBI:15378"/>
        <dbReference type="ChEBI" id="CHEBI:24646"/>
        <dbReference type="ChEBI" id="CHEBI:57540"/>
        <dbReference type="ChEBI" id="CHEBI:57945"/>
        <dbReference type="ChEBI" id="CHEBI:132124"/>
    </reaction>
</comment>
<dbReference type="OrthoDB" id="9795409at2"/>